<keyword evidence="7 8" id="KW-0472">Membrane</keyword>
<keyword evidence="11" id="KW-1185">Reference proteome</keyword>
<reference evidence="10" key="1">
    <citation type="submission" date="2021-04" db="EMBL/GenBank/DDBJ databases">
        <authorList>
            <person name="Yoon J."/>
        </authorList>
    </citation>
    <scope>NUCLEOTIDE SEQUENCE</scope>
    <source>
        <strain evidence="10">KMU-90</strain>
    </source>
</reference>
<keyword evidence="4" id="KW-1003">Cell membrane</keyword>
<keyword evidence="3" id="KW-0813">Transport</keyword>
<evidence type="ECO:0000256" key="8">
    <source>
        <dbReference type="SAM" id="Phobius"/>
    </source>
</evidence>
<comment type="subcellular location">
    <subcellularLocation>
        <location evidence="1">Cell membrane</location>
        <topology evidence="1">Multi-pass membrane protein</topology>
    </subcellularLocation>
</comment>
<gene>
    <name evidence="10" type="primary">rarD</name>
    <name evidence="10" type="ORF">KB874_08315</name>
</gene>
<keyword evidence="6 8" id="KW-1133">Transmembrane helix</keyword>
<evidence type="ECO:0000256" key="6">
    <source>
        <dbReference type="ARBA" id="ARBA00022989"/>
    </source>
</evidence>
<feature type="transmembrane region" description="Helical" evidence="8">
    <location>
        <begin position="149"/>
        <end position="165"/>
    </location>
</feature>
<dbReference type="InterPro" id="IPR037185">
    <property type="entry name" value="EmrE-like"/>
</dbReference>
<evidence type="ECO:0000256" key="1">
    <source>
        <dbReference type="ARBA" id="ARBA00004651"/>
    </source>
</evidence>
<feature type="transmembrane region" description="Helical" evidence="8">
    <location>
        <begin position="7"/>
        <end position="25"/>
    </location>
</feature>
<proteinExistence type="inferred from homology"/>
<dbReference type="InterPro" id="IPR004626">
    <property type="entry name" value="RarD"/>
</dbReference>
<sequence length="316" mass="33599">MEEGKSGIVAIIAACTIWGLSPLFYKLLNHVPPFELFLHRAVWSLVIFAGLLVVQRRLKALKPAFASPRAAALTAFCGAMVSVNWFLLIWSVQAGRVTETSLGYYMLPLMSVLLGTVWLGERLTRLQWLAVALAATGVAVLAVGRGTPPWLSLALAVSFGLYGLVKKGIATGPVASVTAECLVVGPLALAGLAWFALHGQASFGQDVSTSVLLMLSGLLTALPLILFSRAAQRVRLATLGIVQYLNPTLQFLCAVVVFAEPFGPIHAVTFGLIWVALALYSGAALRQDRARRRMVMASSAVPAVCTKSSSEPSANP</sequence>
<feature type="transmembrane region" description="Helical" evidence="8">
    <location>
        <begin position="70"/>
        <end position="90"/>
    </location>
</feature>
<dbReference type="InterPro" id="IPR000620">
    <property type="entry name" value="EamA_dom"/>
</dbReference>
<feature type="transmembrane region" description="Helical" evidence="8">
    <location>
        <begin position="265"/>
        <end position="285"/>
    </location>
</feature>
<evidence type="ECO:0000313" key="11">
    <source>
        <dbReference type="Proteomes" id="UP000681356"/>
    </source>
</evidence>
<dbReference type="PANTHER" id="PTHR22911:SF137">
    <property type="entry name" value="SOLUTE CARRIER FAMILY 35 MEMBER G2-RELATED"/>
    <property type="match status" value="1"/>
</dbReference>
<dbReference type="NCBIfam" id="TIGR00688">
    <property type="entry name" value="rarD"/>
    <property type="match status" value="1"/>
</dbReference>
<evidence type="ECO:0000313" key="10">
    <source>
        <dbReference type="EMBL" id="MBS0124138.1"/>
    </source>
</evidence>
<feature type="transmembrane region" description="Helical" evidence="8">
    <location>
        <begin position="209"/>
        <end position="227"/>
    </location>
</feature>
<organism evidence="10 11">
    <name type="scientific">Thetidibacter halocola</name>
    <dbReference type="NCBI Taxonomy" id="2827239"/>
    <lineage>
        <taxon>Bacteria</taxon>
        <taxon>Pseudomonadati</taxon>
        <taxon>Pseudomonadota</taxon>
        <taxon>Alphaproteobacteria</taxon>
        <taxon>Rhodobacterales</taxon>
        <taxon>Roseobacteraceae</taxon>
        <taxon>Thetidibacter</taxon>
    </lineage>
</organism>
<feature type="transmembrane region" description="Helical" evidence="8">
    <location>
        <begin position="102"/>
        <end position="119"/>
    </location>
</feature>
<feature type="transmembrane region" description="Helical" evidence="8">
    <location>
        <begin position="37"/>
        <end position="58"/>
    </location>
</feature>
<evidence type="ECO:0000259" key="9">
    <source>
        <dbReference type="Pfam" id="PF00892"/>
    </source>
</evidence>
<dbReference type="EMBL" id="JAGTUU010000003">
    <property type="protein sequence ID" value="MBS0124138.1"/>
    <property type="molecule type" value="Genomic_DNA"/>
</dbReference>
<feature type="domain" description="EamA" evidence="9">
    <location>
        <begin position="6"/>
        <end position="141"/>
    </location>
</feature>
<evidence type="ECO:0000256" key="4">
    <source>
        <dbReference type="ARBA" id="ARBA00022475"/>
    </source>
</evidence>
<dbReference type="GO" id="GO:0005886">
    <property type="term" value="C:plasma membrane"/>
    <property type="evidence" value="ECO:0007669"/>
    <property type="project" value="UniProtKB-SubCell"/>
</dbReference>
<protein>
    <submittedName>
        <fullName evidence="10">EamA family transporter RarD</fullName>
    </submittedName>
</protein>
<dbReference type="RefSeq" id="WP_212536103.1">
    <property type="nucleotide sequence ID" value="NZ_JAGTUU010000003.1"/>
</dbReference>
<feature type="transmembrane region" description="Helical" evidence="8">
    <location>
        <begin position="239"/>
        <end position="259"/>
    </location>
</feature>
<dbReference type="SUPFAM" id="SSF103481">
    <property type="entry name" value="Multidrug resistance efflux transporter EmrE"/>
    <property type="match status" value="2"/>
</dbReference>
<dbReference type="Proteomes" id="UP000681356">
    <property type="component" value="Unassembled WGS sequence"/>
</dbReference>
<evidence type="ECO:0000256" key="2">
    <source>
        <dbReference type="ARBA" id="ARBA00007362"/>
    </source>
</evidence>
<comment type="caution">
    <text evidence="10">The sequence shown here is derived from an EMBL/GenBank/DDBJ whole genome shotgun (WGS) entry which is preliminary data.</text>
</comment>
<feature type="transmembrane region" description="Helical" evidence="8">
    <location>
        <begin position="177"/>
        <end position="197"/>
    </location>
</feature>
<keyword evidence="5 8" id="KW-0812">Transmembrane</keyword>
<evidence type="ECO:0000256" key="7">
    <source>
        <dbReference type="ARBA" id="ARBA00023136"/>
    </source>
</evidence>
<name>A0A8J7WFJ8_9RHOB</name>
<feature type="transmembrane region" description="Helical" evidence="8">
    <location>
        <begin position="126"/>
        <end position="143"/>
    </location>
</feature>
<dbReference type="Pfam" id="PF00892">
    <property type="entry name" value="EamA"/>
    <property type="match status" value="1"/>
</dbReference>
<dbReference type="PANTHER" id="PTHR22911">
    <property type="entry name" value="ACYL-MALONYL CONDENSING ENZYME-RELATED"/>
    <property type="match status" value="1"/>
</dbReference>
<evidence type="ECO:0000256" key="3">
    <source>
        <dbReference type="ARBA" id="ARBA00022448"/>
    </source>
</evidence>
<evidence type="ECO:0000256" key="5">
    <source>
        <dbReference type="ARBA" id="ARBA00022692"/>
    </source>
</evidence>
<comment type="similarity">
    <text evidence="2">Belongs to the EamA transporter family.</text>
</comment>
<accession>A0A8J7WFJ8</accession>
<dbReference type="AlphaFoldDB" id="A0A8J7WFJ8"/>